<feature type="transmembrane region" description="Helical" evidence="7">
    <location>
        <begin position="238"/>
        <end position="258"/>
    </location>
</feature>
<keyword evidence="5 7" id="KW-1133">Transmembrane helix</keyword>
<dbReference type="AlphaFoldDB" id="A0A433Y746"/>
<dbReference type="PROSITE" id="PS50928">
    <property type="entry name" value="ABC_TM1"/>
    <property type="match status" value="1"/>
</dbReference>
<dbReference type="GO" id="GO:0005886">
    <property type="term" value="C:plasma membrane"/>
    <property type="evidence" value="ECO:0007669"/>
    <property type="project" value="UniProtKB-SubCell"/>
</dbReference>
<feature type="transmembrane region" description="Helical" evidence="7">
    <location>
        <begin position="7"/>
        <end position="28"/>
    </location>
</feature>
<evidence type="ECO:0000313" key="10">
    <source>
        <dbReference type="Proteomes" id="UP000279446"/>
    </source>
</evidence>
<feature type="transmembrane region" description="Helical" evidence="7">
    <location>
        <begin position="104"/>
        <end position="123"/>
    </location>
</feature>
<protein>
    <submittedName>
        <fullName evidence="9">Carbohydrate ABC transporter permease</fullName>
    </submittedName>
</protein>
<comment type="similarity">
    <text evidence="7">Belongs to the binding-protein-dependent transport system permease family.</text>
</comment>
<dbReference type="PANTHER" id="PTHR43744:SF12">
    <property type="entry name" value="ABC TRANSPORTER PERMEASE PROTEIN MG189-RELATED"/>
    <property type="match status" value="1"/>
</dbReference>
<evidence type="ECO:0000256" key="6">
    <source>
        <dbReference type="ARBA" id="ARBA00023136"/>
    </source>
</evidence>
<feature type="domain" description="ABC transmembrane type-1" evidence="8">
    <location>
        <begin position="67"/>
        <end position="259"/>
    </location>
</feature>
<feature type="transmembrane region" description="Helical" evidence="7">
    <location>
        <begin position="135"/>
        <end position="159"/>
    </location>
</feature>
<name>A0A433Y746_9BACL</name>
<dbReference type="Proteomes" id="UP000279446">
    <property type="component" value="Unassembled WGS sequence"/>
</dbReference>
<evidence type="ECO:0000313" key="9">
    <source>
        <dbReference type="EMBL" id="RUT45232.1"/>
    </source>
</evidence>
<feature type="transmembrane region" description="Helical" evidence="7">
    <location>
        <begin position="180"/>
        <end position="205"/>
    </location>
</feature>
<keyword evidence="2 7" id="KW-0813">Transport</keyword>
<keyword evidence="4 7" id="KW-0812">Transmembrane</keyword>
<dbReference type="EMBL" id="RZNY01000013">
    <property type="protein sequence ID" value="RUT45232.1"/>
    <property type="molecule type" value="Genomic_DNA"/>
</dbReference>
<feature type="transmembrane region" description="Helical" evidence="7">
    <location>
        <begin position="71"/>
        <end position="92"/>
    </location>
</feature>
<organism evidence="9 10">
    <name type="scientific">Paenibacillus anaericanus</name>
    <dbReference type="NCBI Taxonomy" id="170367"/>
    <lineage>
        <taxon>Bacteria</taxon>
        <taxon>Bacillati</taxon>
        <taxon>Bacillota</taxon>
        <taxon>Bacilli</taxon>
        <taxon>Bacillales</taxon>
        <taxon>Paenibacillaceae</taxon>
        <taxon>Paenibacillus</taxon>
    </lineage>
</organism>
<evidence type="ECO:0000256" key="2">
    <source>
        <dbReference type="ARBA" id="ARBA00022448"/>
    </source>
</evidence>
<reference evidence="9 10" key="1">
    <citation type="submission" date="2018-12" db="EMBL/GenBank/DDBJ databases">
        <authorList>
            <person name="Sun L."/>
            <person name="Chen Z."/>
        </authorList>
    </citation>
    <scope>NUCLEOTIDE SEQUENCE [LARGE SCALE GENOMIC DNA]</scope>
    <source>
        <strain evidence="9 10">DSM 15890</strain>
    </source>
</reference>
<dbReference type="GO" id="GO:0055085">
    <property type="term" value="P:transmembrane transport"/>
    <property type="evidence" value="ECO:0007669"/>
    <property type="project" value="InterPro"/>
</dbReference>
<accession>A0A433Y746</accession>
<evidence type="ECO:0000256" key="4">
    <source>
        <dbReference type="ARBA" id="ARBA00022692"/>
    </source>
</evidence>
<sequence length="274" mass="30598">MKKSSLIILEIVLIILAAIMLIPIYYLLVTTFKTPAEAALSPMGLPKVFMLDNYIKAFTAMNYPRALLNNLIVNVCSVSLLVAFSSMAAYVIARRPEKIYKRIYGIFMIGLMVPFQISLIPLYKVVSGLGVMNSLTGVILVSVFCINMSFSIFLFKGFINTIPFELEEAAAIDGCRKLRIYWVIVFPLLKPIIATVCILNALAVWNDFMTPLLFLQSPSKAVILLEVYKNVGPFSTDWTAFFPMMVLGVIPMVIFYLFMQRFIINGVVAGSVKG</sequence>
<dbReference type="OrthoDB" id="9772609at2"/>
<dbReference type="Pfam" id="PF00528">
    <property type="entry name" value="BPD_transp_1"/>
    <property type="match status" value="1"/>
</dbReference>
<proteinExistence type="inferred from homology"/>
<keyword evidence="6 7" id="KW-0472">Membrane</keyword>
<keyword evidence="3" id="KW-1003">Cell membrane</keyword>
<dbReference type="PANTHER" id="PTHR43744">
    <property type="entry name" value="ABC TRANSPORTER PERMEASE PROTEIN MG189-RELATED-RELATED"/>
    <property type="match status" value="1"/>
</dbReference>
<evidence type="ECO:0000256" key="3">
    <source>
        <dbReference type="ARBA" id="ARBA00022475"/>
    </source>
</evidence>
<comment type="subcellular location">
    <subcellularLocation>
        <location evidence="1 7">Cell membrane</location>
        <topology evidence="1 7">Multi-pass membrane protein</topology>
    </subcellularLocation>
</comment>
<dbReference type="Gene3D" id="1.10.3720.10">
    <property type="entry name" value="MetI-like"/>
    <property type="match status" value="1"/>
</dbReference>
<evidence type="ECO:0000256" key="7">
    <source>
        <dbReference type="RuleBase" id="RU363032"/>
    </source>
</evidence>
<gene>
    <name evidence="9" type="ORF">EJP82_16260</name>
</gene>
<evidence type="ECO:0000256" key="5">
    <source>
        <dbReference type="ARBA" id="ARBA00022989"/>
    </source>
</evidence>
<dbReference type="InterPro" id="IPR035906">
    <property type="entry name" value="MetI-like_sf"/>
</dbReference>
<comment type="caution">
    <text evidence="9">The sequence shown here is derived from an EMBL/GenBank/DDBJ whole genome shotgun (WGS) entry which is preliminary data.</text>
</comment>
<evidence type="ECO:0000259" key="8">
    <source>
        <dbReference type="PROSITE" id="PS50928"/>
    </source>
</evidence>
<dbReference type="RefSeq" id="WP_127193124.1">
    <property type="nucleotide sequence ID" value="NZ_RZNY01000013.1"/>
</dbReference>
<evidence type="ECO:0000256" key="1">
    <source>
        <dbReference type="ARBA" id="ARBA00004651"/>
    </source>
</evidence>
<dbReference type="InterPro" id="IPR000515">
    <property type="entry name" value="MetI-like"/>
</dbReference>
<dbReference type="CDD" id="cd06261">
    <property type="entry name" value="TM_PBP2"/>
    <property type="match status" value="1"/>
</dbReference>
<dbReference type="SUPFAM" id="SSF161098">
    <property type="entry name" value="MetI-like"/>
    <property type="match status" value="1"/>
</dbReference>
<keyword evidence="10" id="KW-1185">Reference proteome</keyword>